<keyword evidence="2" id="KW-1185">Reference proteome</keyword>
<dbReference type="Proteomes" id="UP000093501">
    <property type="component" value="Unassembled WGS sequence"/>
</dbReference>
<proteinExistence type="predicted"/>
<accession>A0A1C0ALY4</accession>
<sequence length="165" mass="18177">MAKELARLLNAALLDQDAMTNPLVDVVAELLGAQDYNDPRLAKLVRNQRYECLLRVAAECVEVGTPVVLVAPFTAERKDALAWTRLAERVTRFGGEPRLAWLRISPTDLADRLRSRAASRDADKLQNVETYVAGLDLSQPNVPFIEVDATLSPAQQAREVLLALG</sequence>
<dbReference type="EMBL" id="MBQD01000021">
    <property type="protein sequence ID" value="OCL33801.1"/>
    <property type="molecule type" value="Genomic_DNA"/>
</dbReference>
<dbReference type="AlphaFoldDB" id="A0A1C0ALY4"/>
<protein>
    <submittedName>
        <fullName evidence="1">Uncharacterized protein</fullName>
    </submittedName>
</protein>
<gene>
    <name evidence="1" type="ORF">BCR15_03950</name>
</gene>
<dbReference type="Pfam" id="PF13671">
    <property type="entry name" value="AAA_33"/>
    <property type="match status" value="1"/>
</dbReference>
<comment type="caution">
    <text evidence="1">The sequence shown here is derived from an EMBL/GenBank/DDBJ whole genome shotgun (WGS) entry which is preliminary data.</text>
</comment>
<evidence type="ECO:0000313" key="2">
    <source>
        <dbReference type="Proteomes" id="UP000093501"/>
    </source>
</evidence>
<reference evidence="2" key="1">
    <citation type="submission" date="2016-07" db="EMBL/GenBank/DDBJ databases">
        <authorList>
            <person name="Florea S."/>
            <person name="Webb J.S."/>
            <person name="Jaromczyk J."/>
            <person name="Schardl C.L."/>
        </authorList>
    </citation>
    <scope>NUCLEOTIDE SEQUENCE [LARGE SCALE GENOMIC DNA]</scope>
    <source>
        <strain evidence="2">IPBSL-7</strain>
    </source>
</reference>
<organism evidence="1 2">
    <name type="scientific">Tessaracoccus lapidicaptus</name>
    <dbReference type="NCBI Taxonomy" id="1427523"/>
    <lineage>
        <taxon>Bacteria</taxon>
        <taxon>Bacillati</taxon>
        <taxon>Actinomycetota</taxon>
        <taxon>Actinomycetes</taxon>
        <taxon>Propionibacteriales</taxon>
        <taxon>Propionibacteriaceae</taxon>
        <taxon>Tessaracoccus</taxon>
    </lineage>
</organism>
<dbReference type="InterPro" id="IPR027417">
    <property type="entry name" value="P-loop_NTPase"/>
</dbReference>
<name>A0A1C0ALY4_9ACTN</name>
<dbReference type="Gene3D" id="3.40.50.300">
    <property type="entry name" value="P-loop containing nucleotide triphosphate hydrolases"/>
    <property type="match status" value="1"/>
</dbReference>
<evidence type="ECO:0000313" key="1">
    <source>
        <dbReference type="EMBL" id="OCL33801.1"/>
    </source>
</evidence>
<dbReference type="SUPFAM" id="SSF52540">
    <property type="entry name" value="P-loop containing nucleoside triphosphate hydrolases"/>
    <property type="match status" value="1"/>
</dbReference>